<keyword evidence="4 8" id="KW-0418">Kinase</keyword>
<feature type="domain" description="Protein kinase" evidence="7">
    <location>
        <begin position="1"/>
        <end position="226"/>
    </location>
</feature>
<dbReference type="CDD" id="cd14014">
    <property type="entry name" value="STKc_PknB_like"/>
    <property type="match status" value="1"/>
</dbReference>
<dbReference type="PROSITE" id="PS00108">
    <property type="entry name" value="PROTEIN_KINASE_ST"/>
    <property type="match status" value="1"/>
</dbReference>
<keyword evidence="6" id="KW-1133">Transmembrane helix</keyword>
<evidence type="ECO:0000256" key="6">
    <source>
        <dbReference type="SAM" id="Phobius"/>
    </source>
</evidence>
<evidence type="ECO:0000256" key="1">
    <source>
        <dbReference type="ARBA" id="ARBA00012513"/>
    </source>
</evidence>
<dbReference type="Proteomes" id="UP000782880">
    <property type="component" value="Unassembled WGS sequence"/>
</dbReference>
<evidence type="ECO:0000256" key="4">
    <source>
        <dbReference type="ARBA" id="ARBA00022777"/>
    </source>
</evidence>
<dbReference type="Gene3D" id="1.10.510.10">
    <property type="entry name" value="Transferase(Phosphotransferase) domain 1"/>
    <property type="match status" value="1"/>
</dbReference>
<sequence length="365" mass="40278">MEEELQFLDTLNDRETLYLIRQKSTGRILTGRRVAAPQRDVYESLRQQPPAHVPIVREIRPEADGRFLVLQDYVPGVALETLLQCRGTLPWEQAAQIGLQLCTALSGLHSQGIIHRDVKPANVLVTGEGQAWLIDFDIARTHKQTTARDTMLLGTPGYAAPEQFGFRQTDARADLYSLGVLLNQLVTGSFPQERLAPAPLGEIVRRCTALDPGQRYADAAQLQAVLAEICPPDAVQTDPMPGGPLGVEWGGIPGFRTGNPTHMLTAIVVYGVILLIVAALVAVSMESLSNFMVGIPMLAIAVGVYLFWFDVAGVRRRWAPLERYRGTRWYKPYCVCIVALWLAAWTLVMFVGVNAAGALERLWAH</sequence>
<dbReference type="EMBL" id="DYVE01000220">
    <property type="protein sequence ID" value="HJG28648.1"/>
    <property type="molecule type" value="Genomic_DNA"/>
</dbReference>
<accession>A0A921LR51</accession>
<gene>
    <name evidence="8" type="ORF">K8V20_08415</name>
</gene>
<feature type="transmembrane region" description="Helical" evidence="6">
    <location>
        <begin position="333"/>
        <end position="359"/>
    </location>
</feature>
<dbReference type="PANTHER" id="PTHR43289">
    <property type="entry name" value="MITOGEN-ACTIVATED PROTEIN KINASE KINASE KINASE 20-RELATED"/>
    <property type="match status" value="1"/>
</dbReference>
<dbReference type="EC" id="2.7.11.1" evidence="1"/>
<name>A0A921LR51_9FIRM</name>
<proteinExistence type="predicted"/>
<keyword evidence="6" id="KW-0472">Membrane</keyword>
<dbReference type="GO" id="GO:0005524">
    <property type="term" value="F:ATP binding"/>
    <property type="evidence" value="ECO:0007669"/>
    <property type="project" value="UniProtKB-KW"/>
</dbReference>
<feature type="transmembrane region" description="Helical" evidence="6">
    <location>
        <begin position="291"/>
        <end position="312"/>
    </location>
</feature>
<dbReference type="InterPro" id="IPR008271">
    <property type="entry name" value="Ser/Thr_kinase_AS"/>
</dbReference>
<organism evidence="8 9">
    <name type="scientific">Subdoligranulum variabile</name>
    <dbReference type="NCBI Taxonomy" id="214851"/>
    <lineage>
        <taxon>Bacteria</taxon>
        <taxon>Bacillati</taxon>
        <taxon>Bacillota</taxon>
        <taxon>Clostridia</taxon>
        <taxon>Eubacteriales</taxon>
        <taxon>Oscillospiraceae</taxon>
        <taxon>Subdoligranulum</taxon>
    </lineage>
</organism>
<evidence type="ECO:0000313" key="8">
    <source>
        <dbReference type="EMBL" id="HJG28648.1"/>
    </source>
</evidence>
<dbReference type="Pfam" id="PF00069">
    <property type="entry name" value="Pkinase"/>
    <property type="match status" value="1"/>
</dbReference>
<evidence type="ECO:0000256" key="5">
    <source>
        <dbReference type="ARBA" id="ARBA00022840"/>
    </source>
</evidence>
<keyword evidence="6" id="KW-0812">Transmembrane</keyword>
<evidence type="ECO:0000256" key="3">
    <source>
        <dbReference type="ARBA" id="ARBA00022741"/>
    </source>
</evidence>
<evidence type="ECO:0000259" key="7">
    <source>
        <dbReference type="PROSITE" id="PS50011"/>
    </source>
</evidence>
<keyword evidence="2" id="KW-0808">Transferase</keyword>
<dbReference type="PANTHER" id="PTHR43289:SF6">
    <property type="entry name" value="SERINE_THREONINE-PROTEIN KINASE NEKL-3"/>
    <property type="match status" value="1"/>
</dbReference>
<comment type="caution">
    <text evidence="8">The sequence shown here is derived from an EMBL/GenBank/DDBJ whole genome shotgun (WGS) entry which is preliminary data.</text>
</comment>
<keyword evidence="5" id="KW-0067">ATP-binding</keyword>
<dbReference type="GO" id="GO:0004674">
    <property type="term" value="F:protein serine/threonine kinase activity"/>
    <property type="evidence" value="ECO:0007669"/>
    <property type="project" value="UniProtKB-KW"/>
</dbReference>
<dbReference type="PROSITE" id="PS50011">
    <property type="entry name" value="PROTEIN_KINASE_DOM"/>
    <property type="match status" value="1"/>
</dbReference>
<dbReference type="InterPro" id="IPR000719">
    <property type="entry name" value="Prot_kinase_dom"/>
</dbReference>
<reference evidence="8" key="2">
    <citation type="submission" date="2021-09" db="EMBL/GenBank/DDBJ databases">
        <authorList>
            <person name="Gilroy R."/>
        </authorList>
    </citation>
    <scope>NUCLEOTIDE SEQUENCE</scope>
    <source>
        <strain evidence="8">ChiBcec21-2208</strain>
    </source>
</reference>
<evidence type="ECO:0000313" key="9">
    <source>
        <dbReference type="Proteomes" id="UP000782880"/>
    </source>
</evidence>
<dbReference type="AlphaFoldDB" id="A0A921LR51"/>
<dbReference type="SUPFAM" id="SSF56112">
    <property type="entry name" value="Protein kinase-like (PK-like)"/>
    <property type="match status" value="1"/>
</dbReference>
<keyword evidence="3" id="KW-0547">Nucleotide-binding</keyword>
<evidence type="ECO:0000256" key="2">
    <source>
        <dbReference type="ARBA" id="ARBA00022679"/>
    </source>
</evidence>
<dbReference type="SMART" id="SM00220">
    <property type="entry name" value="S_TKc"/>
    <property type="match status" value="1"/>
</dbReference>
<keyword evidence="8" id="KW-0723">Serine/threonine-protein kinase</keyword>
<reference evidence="8" key="1">
    <citation type="journal article" date="2021" name="PeerJ">
        <title>Extensive microbial diversity within the chicken gut microbiome revealed by metagenomics and culture.</title>
        <authorList>
            <person name="Gilroy R."/>
            <person name="Ravi A."/>
            <person name="Getino M."/>
            <person name="Pursley I."/>
            <person name="Horton D.L."/>
            <person name="Alikhan N.F."/>
            <person name="Baker D."/>
            <person name="Gharbi K."/>
            <person name="Hall N."/>
            <person name="Watson M."/>
            <person name="Adriaenssens E.M."/>
            <person name="Foster-Nyarko E."/>
            <person name="Jarju S."/>
            <person name="Secka A."/>
            <person name="Antonio M."/>
            <person name="Oren A."/>
            <person name="Chaudhuri R.R."/>
            <person name="La Ragione R."/>
            <person name="Hildebrand F."/>
            <person name="Pallen M.J."/>
        </authorList>
    </citation>
    <scope>NUCLEOTIDE SEQUENCE</scope>
    <source>
        <strain evidence="8">ChiBcec21-2208</strain>
    </source>
</reference>
<protein>
    <recommendedName>
        <fullName evidence="1">non-specific serine/threonine protein kinase</fullName>
        <ecNumber evidence="1">2.7.11.1</ecNumber>
    </recommendedName>
</protein>
<dbReference type="InterPro" id="IPR011009">
    <property type="entry name" value="Kinase-like_dom_sf"/>
</dbReference>
<feature type="transmembrane region" description="Helical" evidence="6">
    <location>
        <begin position="263"/>
        <end position="285"/>
    </location>
</feature>